<dbReference type="CDD" id="cd05289">
    <property type="entry name" value="MDR_like_2"/>
    <property type="match status" value="1"/>
</dbReference>
<protein>
    <recommendedName>
        <fullName evidence="1">Enoyl reductase (ER) domain-containing protein</fullName>
    </recommendedName>
</protein>
<comment type="caution">
    <text evidence="2">The sequence shown here is derived from an EMBL/GenBank/DDBJ whole genome shotgun (WGS) entry which is preliminary data.</text>
</comment>
<dbReference type="Proteomes" id="UP001610335">
    <property type="component" value="Unassembled WGS sequence"/>
</dbReference>
<dbReference type="Gene3D" id="3.90.180.10">
    <property type="entry name" value="Medium-chain alcohol dehydrogenases, catalytic domain"/>
    <property type="match status" value="1"/>
</dbReference>
<dbReference type="InterPro" id="IPR052733">
    <property type="entry name" value="Chloroplast_QOR"/>
</dbReference>
<gene>
    <name evidence="2" type="ORF">BDW59DRAFT_181644</name>
</gene>
<organism evidence="2 3">
    <name type="scientific">Aspergillus cavernicola</name>
    <dbReference type="NCBI Taxonomy" id="176166"/>
    <lineage>
        <taxon>Eukaryota</taxon>
        <taxon>Fungi</taxon>
        <taxon>Dikarya</taxon>
        <taxon>Ascomycota</taxon>
        <taxon>Pezizomycotina</taxon>
        <taxon>Eurotiomycetes</taxon>
        <taxon>Eurotiomycetidae</taxon>
        <taxon>Eurotiales</taxon>
        <taxon>Aspergillaceae</taxon>
        <taxon>Aspergillus</taxon>
        <taxon>Aspergillus subgen. Nidulantes</taxon>
    </lineage>
</organism>
<dbReference type="Gene3D" id="3.40.50.720">
    <property type="entry name" value="NAD(P)-binding Rossmann-like Domain"/>
    <property type="match status" value="1"/>
</dbReference>
<accession>A0ABR4HVN6</accession>
<keyword evidence="3" id="KW-1185">Reference proteome</keyword>
<dbReference type="InterPro" id="IPR036291">
    <property type="entry name" value="NAD(P)-bd_dom_sf"/>
</dbReference>
<dbReference type="Pfam" id="PF13602">
    <property type="entry name" value="ADH_zinc_N_2"/>
    <property type="match status" value="1"/>
</dbReference>
<evidence type="ECO:0000259" key="1">
    <source>
        <dbReference type="SMART" id="SM00829"/>
    </source>
</evidence>
<name>A0ABR4HVN6_9EURO</name>
<dbReference type="InterPro" id="IPR002364">
    <property type="entry name" value="Quin_OxRdtase/zeta-crystal_CS"/>
</dbReference>
<sequence length="335" mass="36080">MPNLPRTMRALIQPSNTSTTLHLTTRALPTPSPNTDEHLIRVHSVAPCAGELLWPANFPPPKPRELIPCFDMSGTIITAPDTSPFRPGDEIYTRSNYLRNGSASDYTIGATEEIALRPKGLSWVESTAIPLSAQTAWQALFVQSQVGGIESGAWKGKRVLVTAASGGVGMWVVQLAKVAGAIVIGTCGPDNVQLVKSLGADEVVDYRKMGLKEWVGGGGGGGEGGKVDVVIDCIGRKSLEDAWWTVKDGGIVLSIFQPPKMVVPDGCEVKDVRDIFFVMGPNRAHLEAITRLVEEGRCRGFVDSVWPLEQFGEAFKRLDGGHARGKIIIDLSLNQ</sequence>
<dbReference type="SMART" id="SM00829">
    <property type="entry name" value="PKS_ER"/>
    <property type="match status" value="1"/>
</dbReference>
<dbReference type="EMBL" id="JBFXLS010000076">
    <property type="protein sequence ID" value="KAL2819563.1"/>
    <property type="molecule type" value="Genomic_DNA"/>
</dbReference>
<dbReference type="SUPFAM" id="SSF51735">
    <property type="entry name" value="NAD(P)-binding Rossmann-fold domains"/>
    <property type="match status" value="1"/>
</dbReference>
<dbReference type="InterPro" id="IPR011032">
    <property type="entry name" value="GroES-like_sf"/>
</dbReference>
<proteinExistence type="predicted"/>
<dbReference type="InterPro" id="IPR020843">
    <property type="entry name" value="ER"/>
</dbReference>
<dbReference type="PANTHER" id="PTHR44013">
    <property type="entry name" value="ZINC-TYPE ALCOHOL DEHYDROGENASE-LIKE PROTEIN C16A3.02C"/>
    <property type="match status" value="1"/>
</dbReference>
<evidence type="ECO:0000313" key="3">
    <source>
        <dbReference type="Proteomes" id="UP001610335"/>
    </source>
</evidence>
<dbReference type="SUPFAM" id="SSF50129">
    <property type="entry name" value="GroES-like"/>
    <property type="match status" value="1"/>
</dbReference>
<dbReference type="PANTHER" id="PTHR44013:SF5">
    <property type="entry name" value="OXIDOREDUCTASE, PUTATIVE (AFU_ORTHOLOGUE AFUA_5G01290)-RELATED"/>
    <property type="match status" value="1"/>
</dbReference>
<evidence type="ECO:0000313" key="2">
    <source>
        <dbReference type="EMBL" id="KAL2819563.1"/>
    </source>
</evidence>
<dbReference type="PROSITE" id="PS01162">
    <property type="entry name" value="QOR_ZETA_CRYSTAL"/>
    <property type="match status" value="1"/>
</dbReference>
<reference evidence="2 3" key="1">
    <citation type="submission" date="2024-07" db="EMBL/GenBank/DDBJ databases">
        <title>Section-level genome sequencing and comparative genomics of Aspergillus sections Usti and Cavernicolus.</title>
        <authorList>
            <consortium name="Lawrence Berkeley National Laboratory"/>
            <person name="Nybo J.L."/>
            <person name="Vesth T.C."/>
            <person name="Theobald S."/>
            <person name="Frisvad J.C."/>
            <person name="Larsen T.O."/>
            <person name="Kjaerboelling I."/>
            <person name="Rothschild-Mancinelli K."/>
            <person name="Lyhne E.K."/>
            <person name="Kogle M.E."/>
            <person name="Barry K."/>
            <person name="Clum A."/>
            <person name="Na H."/>
            <person name="Ledsgaard L."/>
            <person name="Lin J."/>
            <person name="Lipzen A."/>
            <person name="Kuo A."/>
            <person name="Riley R."/>
            <person name="Mondo S."/>
            <person name="LaButti K."/>
            <person name="Haridas S."/>
            <person name="Pangalinan J."/>
            <person name="Salamov A.A."/>
            <person name="Simmons B.A."/>
            <person name="Magnuson J.K."/>
            <person name="Chen J."/>
            <person name="Drula E."/>
            <person name="Henrissat B."/>
            <person name="Wiebenga A."/>
            <person name="Lubbers R.J."/>
            <person name="Gomes A.C."/>
            <person name="Makela M.R."/>
            <person name="Stajich J."/>
            <person name="Grigoriev I.V."/>
            <person name="Mortensen U.H."/>
            <person name="De vries R.P."/>
            <person name="Baker S.E."/>
            <person name="Andersen M.R."/>
        </authorList>
    </citation>
    <scope>NUCLEOTIDE SEQUENCE [LARGE SCALE GENOMIC DNA]</scope>
    <source>
        <strain evidence="2 3">CBS 600.67</strain>
    </source>
</reference>
<feature type="domain" description="Enoyl reductase (ER)" evidence="1">
    <location>
        <begin position="18"/>
        <end position="329"/>
    </location>
</feature>